<comment type="function">
    <text evidence="3">Component of the microsomal membrane bound fatty acid elongation system, which produces the 26-carbon very long-chain fatty acids (VLCFA) from palmitate. Catalyzes the reduction of the 3-ketoacyl-CoA intermediate that is formed in each cycle of fatty acid elongation. VLCFAs serve as precursors for ceramide and sphingolipids.</text>
</comment>
<evidence type="ECO:0000256" key="5">
    <source>
        <dbReference type="SAM" id="Phobius"/>
    </source>
</evidence>
<accession>A0A6A6NTL3</accession>
<dbReference type="HAMAP" id="MF_03107">
    <property type="entry name" value="3_ketoreductase"/>
    <property type="match status" value="1"/>
</dbReference>
<dbReference type="EMBL" id="MU001688">
    <property type="protein sequence ID" value="KAF2455089.1"/>
    <property type="molecule type" value="Genomic_DNA"/>
</dbReference>
<sequence length="342" mass="36564">MDVILKYLPADINLSNPSHVGLIALAGLGLFYVTGPLRSLLRMFMSAFILPGKSLKSMAPTGSWALVTGASDGIGAEFSKQLAAKGYNVLLVSRTASKLDDVAASIKSAYPNISTAVFAMDFAADRDADYAALKRLIDERDVGILVNNVGLSHDIPAKFVDTPEHEMRGIITVNCMATLRVTALVAPGMAQRRRGLILTMGSFAGSVTPVPLLATYSGSKAFLTSWSVALSAELAPSNVHVQLVESYLVVSSMSKVRRASVAIPTPKQLVRSTLSHVGRSGGAGSFGGGAVGTPYWAHAVGEWAIRNITGVDRPWFLRWNMGVHENIRKSALRKAERQRKGQ</sequence>
<dbReference type="Gene3D" id="3.40.50.720">
    <property type="entry name" value="NAD(P)-binding Rossmann-like Domain"/>
    <property type="match status" value="1"/>
</dbReference>
<keyword evidence="3" id="KW-0444">Lipid biosynthesis</keyword>
<dbReference type="GO" id="GO:0005789">
    <property type="term" value="C:endoplasmic reticulum membrane"/>
    <property type="evidence" value="ECO:0007669"/>
    <property type="project" value="UniProtKB-SubCell"/>
</dbReference>
<organism evidence="6 7">
    <name type="scientific">Lineolata rhizophorae</name>
    <dbReference type="NCBI Taxonomy" id="578093"/>
    <lineage>
        <taxon>Eukaryota</taxon>
        <taxon>Fungi</taxon>
        <taxon>Dikarya</taxon>
        <taxon>Ascomycota</taxon>
        <taxon>Pezizomycotina</taxon>
        <taxon>Dothideomycetes</taxon>
        <taxon>Dothideomycetes incertae sedis</taxon>
        <taxon>Lineolatales</taxon>
        <taxon>Lineolataceae</taxon>
        <taxon>Lineolata</taxon>
    </lineage>
</organism>
<comment type="catalytic activity">
    <reaction evidence="3">
        <text>a very-long-chain (3R)-3-hydroxyacyl-CoA + NADP(+) = a very-long-chain 3-oxoacyl-CoA + NADPH + H(+)</text>
        <dbReference type="Rhea" id="RHEA:48680"/>
        <dbReference type="ChEBI" id="CHEBI:15378"/>
        <dbReference type="ChEBI" id="CHEBI:57783"/>
        <dbReference type="ChEBI" id="CHEBI:58349"/>
        <dbReference type="ChEBI" id="CHEBI:85440"/>
        <dbReference type="ChEBI" id="CHEBI:90725"/>
        <dbReference type="EC" id="1.1.1.330"/>
    </reaction>
</comment>
<comment type="similarity">
    <text evidence="3 4">Belongs to the short-chain dehydrogenases/reductases (SDR) family.</text>
</comment>
<protein>
    <recommendedName>
        <fullName evidence="3">Very-long-chain 3-oxoacyl-CoA reductase</fullName>
        <ecNumber evidence="3">1.1.1.330</ecNumber>
    </recommendedName>
    <alternativeName>
        <fullName evidence="3">3-ketoacyl-CoA reductase</fullName>
        <shortName evidence="3">3-ketoreductase</shortName>
        <shortName evidence="3">KAR</shortName>
    </alternativeName>
    <alternativeName>
        <fullName evidence="3">Microsomal beta-keto-reductase</fullName>
    </alternativeName>
</protein>
<dbReference type="CDD" id="cd05356">
    <property type="entry name" value="17beta-HSD1_like_SDR_c"/>
    <property type="match status" value="1"/>
</dbReference>
<comment type="subcellular location">
    <subcellularLocation>
        <location evidence="3">Endoplasmic reticulum membrane</location>
        <topology evidence="3">Single-pass membrane protein</topology>
    </subcellularLocation>
</comment>
<dbReference type="PRINTS" id="PR00081">
    <property type="entry name" value="GDHRDH"/>
</dbReference>
<dbReference type="GO" id="GO:0045703">
    <property type="term" value="F:ketoreductase activity"/>
    <property type="evidence" value="ECO:0007669"/>
    <property type="project" value="UniProtKB-UniRule"/>
</dbReference>
<feature type="active site" description="Proton acceptor" evidence="3">
    <location>
        <position position="216"/>
    </location>
</feature>
<evidence type="ECO:0000313" key="7">
    <source>
        <dbReference type="Proteomes" id="UP000799766"/>
    </source>
</evidence>
<name>A0A6A6NTL3_9PEZI</name>
<evidence type="ECO:0000256" key="3">
    <source>
        <dbReference type="HAMAP-Rule" id="MF_03107"/>
    </source>
</evidence>
<dbReference type="OrthoDB" id="5545019at2759"/>
<gene>
    <name evidence="6" type="ORF">BDY21DRAFT_351160</name>
</gene>
<dbReference type="GO" id="GO:0141040">
    <property type="term" value="F:very-long-chain 3-oxoacyl-CoA reductase activity"/>
    <property type="evidence" value="ECO:0007669"/>
    <property type="project" value="UniProtKB-EC"/>
</dbReference>
<dbReference type="Proteomes" id="UP000799766">
    <property type="component" value="Unassembled WGS sequence"/>
</dbReference>
<keyword evidence="3" id="KW-0256">Endoplasmic reticulum</keyword>
<feature type="binding site" evidence="3">
    <location>
        <position position="202"/>
    </location>
    <ligand>
        <name>substrate</name>
    </ligand>
</feature>
<proteinExistence type="inferred from homology"/>
<keyword evidence="3 5" id="KW-0812">Transmembrane</keyword>
<dbReference type="InterPro" id="IPR036291">
    <property type="entry name" value="NAD(P)-bd_dom_sf"/>
</dbReference>
<dbReference type="EC" id="1.1.1.330" evidence="3"/>
<evidence type="ECO:0000313" key="6">
    <source>
        <dbReference type="EMBL" id="KAF2455089.1"/>
    </source>
</evidence>
<dbReference type="PANTHER" id="PTHR43086">
    <property type="entry name" value="VERY-LONG-CHAIN 3-OXOOACYL-COA REDUCTASE"/>
    <property type="match status" value="1"/>
</dbReference>
<keyword evidence="7" id="KW-1185">Reference proteome</keyword>
<dbReference type="PANTHER" id="PTHR43086:SF2">
    <property type="entry name" value="HYDROXYSTEROID DEHYDROGENASE-LIKE PROTEIN 1"/>
    <property type="match status" value="1"/>
</dbReference>
<keyword evidence="3" id="KW-0275">Fatty acid biosynthesis</keyword>
<keyword evidence="3 5" id="KW-0472">Membrane</keyword>
<dbReference type="GO" id="GO:0030497">
    <property type="term" value="P:fatty acid elongation"/>
    <property type="evidence" value="ECO:0007669"/>
    <property type="project" value="UniProtKB-UniRule"/>
</dbReference>
<keyword evidence="1 3" id="KW-0521">NADP</keyword>
<evidence type="ECO:0000256" key="1">
    <source>
        <dbReference type="ARBA" id="ARBA00022857"/>
    </source>
</evidence>
<evidence type="ECO:0000256" key="4">
    <source>
        <dbReference type="RuleBase" id="RU000363"/>
    </source>
</evidence>
<evidence type="ECO:0000256" key="2">
    <source>
        <dbReference type="ARBA" id="ARBA00023002"/>
    </source>
</evidence>
<keyword evidence="3" id="KW-0276">Fatty acid metabolism</keyword>
<reference evidence="6" key="1">
    <citation type="journal article" date="2020" name="Stud. Mycol.">
        <title>101 Dothideomycetes genomes: a test case for predicting lifestyles and emergence of pathogens.</title>
        <authorList>
            <person name="Haridas S."/>
            <person name="Albert R."/>
            <person name="Binder M."/>
            <person name="Bloem J."/>
            <person name="Labutti K."/>
            <person name="Salamov A."/>
            <person name="Andreopoulos B."/>
            <person name="Baker S."/>
            <person name="Barry K."/>
            <person name="Bills G."/>
            <person name="Bluhm B."/>
            <person name="Cannon C."/>
            <person name="Castanera R."/>
            <person name="Culley D."/>
            <person name="Daum C."/>
            <person name="Ezra D."/>
            <person name="Gonzalez J."/>
            <person name="Henrissat B."/>
            <person name="Kuo A."/>
            <person name="Liang C."/>
            <person name="Lipzen A."/>
            <person name="Lutzoni F."/>
            <person name="Magnuson J."/>
            <person name="Mondo S."/>
            <person name="Nolan M."/>
            <person name="Ohm R."/>
            <person name="Pangilinan J."/>
            <person name="Park H.-J."/>
            <person name="Ramirez L."/>
            <person name="Alfaro M."/>
            <person name="Sun H."/>
            <person name="Tritt A."/>
            <person name="Yoshinaga Y."/>
            <person name="Zwiers L.-H."/>
            <person name="Turgeon B."/>
            <person name="Goodwin S."/>
            <person name="Spatafora J."/>
            <person name="Crous P."/>
            <person name="Grigoriev I."/>
        </authorList>
    </citation>
    <scope>NUCLEOTIDE SEQUENCE</scope>
    <source>
        <strain evidence="6">ATCC 16933</strain>
    </source>
</reference>
<keyword evidence="3" id="KW-0443">Lipid metabolism</keyword>
<keyword evidence="3 5" id="KW-1133">Transmembrane helix</keyword>
<dbReference type="Pfam" id="PF00106">
    <property type="entry name" value="adh_short"/>
    <property type="match status" value="1"/>
</dbReference>
<dbReference type="AlphaFoldDB" id="A0A6A6NTL3"/>
<dbReference type="InterPro" id="IPR002347">
    <property type="entry name" value="SDR_fam"/>
</dbReference>
<dbReference type="InterPro" id="IPR027533">
    <property type="entry name" value="3_ketoreductase_fungal"/>
</dbReference>
<keyword evidence="2 3" id="KW-0560">Oxidoreductase</keyword>
<dbReference type="SUPFAM" id="SSF51735">
    <property type="entry name" value="NAD(P)-binding Rossmann-fold domains"/>
    <property type="match status" value="1"/>
</dbReference>
<feature type="transmembrane region" description="Helical" evidence="5">
    <location>
        <begin position="20"/>
        <end position="41"/>
    </location>
</feature>
<dbReference type="PRINTS" id="PR00080">
    <property type="entry name" value="SDRFAMILY"/>
</dbReference>
<dbReference type="PIRSF" id="PIRSF000126">
    <property type="entry name" value="11-beta-HSD1"/>
    <property type="match status" value="1"/>
</dbReference>